<comment type="subcellular location">
    <subcellularLocation>
        <location evidence="1">Secreted</location>
        <location evidence="1">Cell wall</location>
    </subcellularLocation>
</comment>
<dbReference type="PANTHER" id="PTHR31375">
    <property type="match status" value="1"/>
</dbReference>
<dbReference type="InterPro" id="IPR012334">
    <property type="entry name" value="Pectin_lyas_fold"/>
</dbReference>
<keyword evidence="11" id="KW-1185">Reference proteome</keyword>
<comment type="caution">
    <text evidence="10">The sequence shown here is derived from an EMBL/GenBank/DDBJ whole genome shotgun (WGS) entry which is preliminary data.</text>
</comment>
<dbReference type="GO" id="GO:0071555">
    <property type="term" value="P:cell wall organization"/>
    <property type="evidence" value="ECO:0007669"/>
    <property type="project" value="UniProtKB-KW"/>
</dbReference>
<dbReference type="InterPro" id="IPR011050">
    <property type="entry name" value="Pectin_lyase_fold/virulence"/>
</dbReference>
<dbReference type="AlphaFoldDB" id="A0AAN8VP38"/>
<keyword evidence="5 8" id="KW-0378">Hydrolase</keyword>
<keyword evidence="3" id="KW-0134">Cell wall</keyword>
<keyword evidence="9" id="KW-1133">Transmembrane helix</keyword>
<dbReference type="GO" id="GO:0005975">
    <property type="term" value="P:carbohydrate metabolic process"/>
    <property type="evidence" value="ECO:0007669"/>
    <property type="project" value="InterPro"/>
</dbReference>
<gene>
    <name evidence="10" type="ORF">RJ641_035991</name>
</gene>
<organism evidence="10 11">
    <name type="scientific">Dillenia turbinata</name>
    <dbReference type="NCBI Taxonomy" id="194707"/>
    <lineage>
        <taxon>Eukaryota</taxon>
        <taxon>Viridiplantae</taxon>
        <taxon>Streptophyta</taxon>
        <taxon>Embryophyta</taxon>
        <taxon>Tracheophyta</taxon>
        <taxon>Spermatophyta</taxon>
        <taxon>Magnoliopsida</taxon>
        <taxon>eudicotyledons</taxon>
        <taxon>Gunneridae</taxon>
        <taxon>Pentapetalae</taxon>
        <taxon>Dilleniales</taxon>
        <taxon>Dilleniaceae</taxon>
        <taxon>Dillenia</taxon>
    </lineage>
</organism>
<comment type="similarity">
    <text evidence="2 8">Belongs to the glycosyl hydrolase 28 family.</text>
</comment>
<keyword evidence="7" id="KW-0961">Cell wall biogenesis/degradation</keyword>
<dbReference type="Pfam" id="PF00295">
    <property type="entry name" value="Glyco_hydro_28"/>
    <property type="match status" value="1"/>
</dbReference>
<keyword evidence="9" id="KW-0472">Membrane</keyword>
<evidence type="ECO:0000256" key="5">
    <source>
        <dbReference type="ARBA" id="ARBA00022801"/>
    </source>
</evidence>
<dbReference type="Gene3D" id="2.160.20.10">
    <property type="entry name" value="Single-stranded right-handed beta-helix, Pectin lyase-like"/>
    <property type="match status" value="1"/>
</dbReference>
<name>A0AAN8VP38_9MAGN</name>
<evidence type="ECO:0000313" key="11">
    <source>
        <dbReference type="Proteomes" id="UP001370490"/>
    </source>
</evidence>
<dbReference type="InterPro" id="IPR000743">
    <property type="entry name" value="Glyco_hydro_28"/>
</dbReference>
<protein>
    <submittedName>
        <fullName evidence="10">Glycoside hydrolase, family 28</fullName>
    </submittedName>
</protein>
<evidence type="ECO:0000256" key="6">
    <source>
        <dbReference type="ARBA" id="ARBA00023295"/>
    </source>
</evidence>
<evidence type="ECO:0000256" key="8">
    <source>
        <dbReference type="RuleBase" id="RU361169"/>
    </source>
</evidence>
<evidence type="ECO:0000256" key="9">
    <source>
        <dbReference type="SAM" id="Phobius"/>
    </source>
</evidence>
<keyword evidence="6 8" id="KW-0326">Glycosidase</keyword>
<evidence type="ECO:0000256" key="3">
    <source>
        <dbReference type="ARBA" id="ARBA00022512"/>
    </source>
</evidence>
<reference evidence="10 11" key="1">
    <citation type="submission" date="2023-12" db="EMBL/GenBank/DDBJ databases">
        <title>A high-quality genome assembly for Dillenia turbinata (Dilleniales).</title>
        <authorList>
            <person name="Chanderbali A."/>
        </authorList>
    </citation>
    <scope>NUCLEOTIDE SEQUENCE [LARGE SCALE GENOMIC DNA]</scope>
    <source>
        <strain evidence="10">LSX21</strain>
        <tissue evidence="10">Leaf</tissue>
    </source>
</reference>
<dbReference type="SUPFAM" id="SSF51126">
    <property type="entry name" value="Pectin lyase-like"/>
    <property type="match status" value="1"/>
</dbReference>
<sequence length="196" mass="22033">MGCQSAVSLCLLYWAFRKAWKATCESKNAVKLLIPKGKYLIGPIQFVDPWKRVFSYGSIVGKFLLFSLISISITFTITLSISSCSRKKINEILVQHLHCYLWAMASLSKYGSDFCWIEFGWEPSRVKLSDIFFKNIWGTSSSKVAMRLECSRGIPCWDICLEDIHLGLSSGKKHAISSCKNVKAKYSGTQIPPPCA</sequence>
<evidence type="ECO:0000256" key="4">
    <source>
        <dbReference type="ARBA" id="ARBA00022525"/>
    </source>
</evidence>
<dbReference type="EMBL" id="JBAMMX010000009">
    <property type="protein sequence ID" value="KAK6933097.1"/>
    <property type="molecule type" value="Genomic_DNA"/>
</dbReference>
<evidence type="ECO:0000256" key="2">
    <source>
        <dbReference type="ARBA" id="ARBA00008834"/>
    </source>
</evidence>
<evidence type="ECO:0000256" key="1">
    <source>
        <dbReference type="ARBA" id="ARBA00004191"/>
    </source>
</evidence>
<evidence type="ECO:0000256" key="7">
    <source>
        <dbReference type="ARBA" id="ARBA00023316"/>
    </source>
</evidence>
<keyword evidence="4" id="KW-0964">Secreted</keyword>
<proteinExistence type="inferred from homology"/>
<evidence type="ECO:0000313" key="10">
    <source>
        <dbReference type="EMBL" id="KAK6933097.1"/>
    </source>
</evidence>
<keyword evidence="9" id="KW-0812">Transmembrane</keyword>
<feature type="transmembrane region" description="Helical" evidence="9">
    <location>
        <begin position="59"/>
        <end position="81"/>
    </location>
</feature>
<dbReference type="Proteomes" id="UP001370490">
    <property type="component" value="Unassembled WGS sequence"/>
</dbReference>
<accession>A0AAN8VP38</accession>
<dbReference type="GO" id="GO:0004650">
    <property type="term" value="F:polygalacturonase activity"/>
    <property type="evidence" value="ECO:0007669"/>
    <property type="project" value="InterPro"/>
</dbReference>